<dbReference type="EMBL" id="JBEOKT010000002">
    <property type="protein sequence ID" value="MER2996470.1"/>
    <property type="molecule type" value="Genomic_DNA"/>
</dbReference>
<organism evidence="2 3">
    <name type="scientific">Pontibacter populi</name>
    <dbReference type="NCBI Taxonomy" id="890055"/>
    <lineage>
        <taxon>Bacteria</taxon>
        <taxon>Pseudomonadati</taxon>
        <taxon>Bacteroidota</taxon>
        <taxon>Cytophagia</taxon>
        <taxon>Cytophagales</taxon>
        <taxon>Hymenobacteraceae</taxon>
        <taxon>Pontibacter</taxon>
    </lineage>
</organism>
<feature type="transmembrane region" description="Helical" evidence="1">
    <location>
        <begin position="25"/>
        <end position="43"/>
    </location>
</feature>
<reference evidence="2 3" key="1">
    <citation type="submission" date="2024-06" db="EMBL/GenBank/DDBJ databases">
        <title>Pontibacter populi HYL7-15.</title>
        <authorList>
            <person name="Kim M.K."/>
        </authorList>
    </citation>
    <scope>NUCLEOTIDE SEQUENCE [LARGE SCALE GENOMIC DNA]</scope>
    <source>
        <strain evidence="2 3">HYL7-15</strain>
    </source>
</reference>
<keyword evidence="1" id="KW-1133">Transmembrane helix</keyword>
<proteinExistence type="predicted"/>
<comment type="caution">
    <text evidence="2">The sequence shown here is derived from an EMBL/GenBank/DDBJ whole genome shotgun (WGS) entry which is preliminary data.</text>
</comment>
<dbReference type="Proteomes" id="UP001476807">
    <property type="component" value="Unassembled WGS sequence"/>
</dbReference>
<evidence type="ECO:0000256" key="1">
    <source>
        <dbReference type="SAM" id="Phobius"/>
    </source>
</evidence>
<gene>
    <name evidence="2" type="ORF">ABS362_02875</name>
</gene>
<evidence type="ECO:0008006" key="4">
    <source>
        <dbReference type="Google" id="ProtNLM"/>
    </source>
</evidence>
<evidence type="ECO:0000313" key="2">
    <source>
        <dbReference type="EMBL" id="MER2996470.1"/>
    </source>
</evidence>
<evidence type="ECO:0000313" key="3">
    <source>
        <dbReference type="Proteomes" id="UP001476807"/>
    </source>
</evidence>
<sequence length="160" mass="19011">MQNFNIRLFEGAYTGNLKAEQRTNLLVVFLLLLQIGLLLFLVLTKGFTYSFVGIYLLHLLVFPFLVARIWLDLHPEYRRHLTLTDQGVRYRKGFRKQEHEFDWEEVDEVYLSIEEVVFVLKNEERHLVRLNMLHSNTALYNARQDVRNIVLLKSITLTES</sequence>
<name>A0ABV1RQ28_9BACT</name>
<keyword evidence="3" id="KW-1185">Reference proteome</keyword>
<keyword evidence="1" id="KW-0812">Transmembrane</keyword>
<accession>A0ABV1RQ28</accession>
<keyword evidence="1" id="KW-0472">Membrane</keyword>
<protein>
    <recommendedName>
        <fullName evidence="4">YcxB-like protein domain-containing protein</fullName>
    </recommendedName>
</protein>
<dbReference type="RefSeq" id="WP_350410777.1">
    <property type="nucleotide sequence ID" value="NZ_JBEOKT010000002.1"/>
</dbReference>
<feature type="transmembrane region" description="Helical" evidence="1">
    <location>
        <begin position="49"/>
        <end position="71"/>
    </location>
</feature>